<name>A0A9X1TG40_9BACT</name>
<dbReference type="EMBL" id="JAJTTC010000004">
    <property type="protein sequence ID" value="MCF0063265.1"/>
    <property type="molecule type" value="Genomic_DNA"/>
</dbReference>
<feature type="region of interest" description="Disordered" evidence="1">
    <location>
        <begin position="1"/>
        <end position="64"/>
    </location>
</feature>
<dbReference type="Proteomes" id="UP001139000">
    <property type="component" value="Unassembled WGS sequence"/>
</dbReference>
<keyword evidence="3" id="KW-1185">Reference proteome</keyword>
<dbReference type="RefSeq" id="WP_234607357.1">
    <property type="nucleotide sequence ID" value="NZ_CP094997.1"/>
</dbReference>
<evidence type="ECO:0000256" key="1">
    <source>
        <dbReference type="SAM" id="MobiDB-lite"/>
    </source>
</evidence>
<proteinExistence type="predicted"/>
<accession>A0A9X1TG40</accession>
<gene>
    <name evidence="2" type="ORF">LXM26_17280</name>
</gene>
<protein>
    <submittedName>
        <fullName evidence="2">Uncharacterized protein</fullName>
    </submittedName>
</protein>
<comment type="caution">
    <text evidence="2">The sequence shown here is derived from an EMBL/GenBank/DDBJ whole genome shotgun (WGS) entry which is preliminary data.</text>
</comment>
<feature type="compositionally biased region" description="Polar residues" evidence="1">
    <location>
        <begin position="1"/>
        <end position="15"/>
    </location>
</feature>
<reference evidence="2" key="1">
    <citation type="submission" date="2021-12" db="EMBL/GenBank/DDBJ databases">
        <title>Novel species in genus Dyadobacter.</title>
        <authorList>
            <person name="Ma C."/>
        </authorList>
    </citation>
    <scope>NUCLEOTIDE SEQUENCE</scope>
    <source>
        <strain evidence="2">LJ419</strain>
    </source>
</reference>
<evidence type="ECO:0000313" key="3">
    <source>
        <dbReference type="Proteomes" id="UP001139000"/>
    </source>
</evidence>
<evidence type="ECO:0000313" key="2">
    <source>
        <dbReference type="EMBL" id="MCF0063265.1"/>
    </source>
</evidence>
<dbReference type="AlphaFoldDB" id="A0A9X1TG40"/>
<organism evidence="2 3">
    <name type="scientific">Dyadobacter chenwenxiniae</name>
    <dbReference type="NCBI Taxonomy" id="2906456"/>
    <lineage>
        <taxon>Bacteria</taxon>
        <taxon>Pseudomonadati</taxon>
        <taxon>Bacteroidota</taxon>
        <taxon>Cytophagia</taxon>
        <taxon>Cytophagales</taxon>
        <taxon>Spirosomataceae</taxon>
        <taxon>Dyadobacter</taxon>
    </lineage>
</organism>
<sequence length="64" mass="6957">MNSETTNQDQPASENGTKDSIDDLFTPGGFRKTEGTSYSRPLDKPNKNKSKSLKSGGKVVQKPL</sequence>